<feature type="region of interest" description="Disordered" evidence="1">
    <location>
        <begin position="44"/>
        <end position="65"/>
    </location>
</feature>
<evidence type="ECO:0000256" key="1">
    <source>
        <dbReference type="SAM" id="MobiDB-lite"/>
    </source>
</evidence>
<organism evidence="2 3">
    <name type="scientific">Aldrovandia affinis</name>
    <dbReference type="NCBI Taxonomy" id="143900"/>
    <lineage>
        <taxon>Eukaryota</taxon>
        <taxon>Metazoa</taxon>
        <taxon>Chordata</taxon>
        <taxon>Craniata</taxon>
        <taxon>Vertebrata</taxon>
        <taxon>Euteleostomi</taxon>
        <taxon>Actinopterygii</taxon>
        <taxon>Neopterygii</taxon>
        <taxon>Teleostei</taxon>
        <taxon>Notacanthiformes</taxon>
        <taxon>Halosauridae</taxon>
        <taxon>Aldrovandia</taxon>
    </lineage>
</organism>
<evidence type="ECO:0000313" key="2">
    <source>
        <dbReference type="EMBL" id="KAJ8389708.1"/>
    </source>
</evidence>
<name>A0AAD7RST9_9TELE</name>
<accession>A0AAD7RST9</accession>
<reference evidence="2" key="1">
    <citation type="journal article" date="2023" name="Science">
        <title>Genome structures resolve the early diversification of teleost fishes.</title>
        <authorList>
            <person name="Parey E."/>
            <person name="Louis A."/>
            <person name="Montfort J."/>
            <person name="Bouchez O."/>
            <person name="Roques C."/>
            <person name="Iampietro C."/>
            <person name="Lluch J."/>
            <person name="Castinel A."/>
            <person name="Donnadieu C."/>
            <person name="Desvignes T."/>
            <person name="Floi Bucao C."/>
            <person name="Jouanno E."/>
            <person name="Wen M."/>
            <person name="Mejri S."/>
            <person name="Dirks R."/>
            <person name="Jansen H."/>
            <person name="Henkel C."/>
            <person name="Chen W.J."/>
            <person name="Zahm M."/>
            <person name="Cabau C."/>
            <person name="Klopp C."/>
            <person name="Thompson A.W."/>
            <person name="Robinson-Rechavi M."/>
            <person name="Braasch I."/>
            <person name="Lecointre G."/>
            <person name="Bobe J."/>
            <person name="Postlethwait J.H."/>
            <person name="Berthelot C."/>
            <person name="Roest Crollius H."/>
            <person name="Guiguen Y."/>
        </authorList>
    </citation>
    <scope>NUCLEOTIDE SEQUENCE</scope>
    <source>
        <strain evidence="2">NC1722</strain>
    </source>
</reference>
<dbReference type="EMBL" id="JAINUG010000178">
    <property type="protein sequence ID" value="KAJ8389708.1"/>
    <property type="molecule type" value="Genomic_DNA"/>
</dbReference>
<dbReference type="AlphaFoldDB" id="A0AAD7RST9"/>
<keyword evidence="3" id="KW-1185">Reference proteome</keyword>
<protein>
    <submittedName>
        <fullName evidence="2">Uncharacterized protein</fullName>
    </submittedName>
</protein>
<feature type="region of interest" description="Disordered" evidence="1">
    <location>
        <begin position="239"/>
        <end position="264"/>
    </location>
</feature>
<sequence length="264" mass="28562">MLSPLPPRDRWSPAVAVATESPVTVATKSLVVVAATVSLRKGVEQQSKASQAGERRPHRGPGAGVQNLDSWKNLWIQISFLAIQAFARYSGLGPACVDVSSWGAPWIAFKIDPRQRTASANLLSELRLLPDKTAHKLPLRLPGAKPSNLPGPLSQPLGQDSVAMDTESTYSGYSYYSGRSRGSHRHGSRLFLIRTVLVTVSSRWKNADRKGLTIEDSPPVASSLSAAVPFDSRIAATRQTGLPPPLLRRTVNGDLPSPQFRLTQ</sequence>
<proteinExistence type="predicted"/>
<comment type="caution">
    <text evidence="2">The sequence shown here is derived from an EMBL/GenBank/DDBJ whole genome shotgun (WGS) entry which is preliminary data.</text>
</comment>
<evidence type="ECO:0000313" key="3">
    <source>
        <dbReference type="Proteomes" id="UP001221898"/>
    </source>
</evidence>
<dbReference type="Proteomes" id="UP001221898">
    <property type="component" value="Unassembled WGS sequence"/>
</dbReference>
<gene>
    <name evidence="2" type="ORF">AAFF_G00114140</name>
</gene>